<sequence length="1273" mass="139383">MNTSGKGGAANGASLAPGFMVVHSNRLEDLRSLAVSWMQRYPLAPLENEVILVQSNGIAQWLKLALAEDPAADDTASAPGAGGSSFSGGGHGCGIAAAIDVQLPASFLWTAYRAVLGRASIPESSPLDKASLTWRLMRLLPTLIHQESFAPLRRFLHDDAQMRKLHQLSERLADLFDQYQVYRADWLDDWAHGRDQLITSRKGVRVLQGQECWQPALWRALLEDVGAESMSQSRAGVHQRFMATLRTLERRPAGLPRRLMVFGISSMPAQALEALAALGKLCQVLLCVHNPSQHHWTDIVADQDLLRHQYQRQRRKPGMPAVIDADVLHRHGHPLLAAWGKQGRDYIHLLDSFDAPDQYREAFADVSDRRIDLFTEQPADTLLTQLHDDVLQLRAMEETRDTWPPVDLDADTSIRFHVAHGPQREVEILHDQLLARFSADPTLRPRDVIVMVPAIDTYAPHIQAVFGQIDHTDDRHIPFTLADQGQRGREPLLIAVEHLLRLPESRFAVSDVLDLLDVPALRHRFGIKESDLPTLHRWIQGAGIRWGLDAAQRASLDLPGGMEQNTWRFGLRRMLLGYAVGQGDSFDGIEPYDEIGGLDAALIGPLAGLLDALDTTRDQLAIDADPMIWVARLRTMLARFFLADDDRDVVQLGRLEQLLEDWETTCDSVGLTEPLPLTVVREAWLQALDQGRLNQRFLAGAVNFCTLMPMRAIPFRVVCLLGMNDGDYPRAQPPLDFDLMGGDYRPGDRSRREDDRYLLLEAVLSAREQLYISWVGRSIRDNSERPPSVLVGQLRDHLAAGWQTVDDSDLLDGLTVVHPLQPFSARYFLPSSGSDDAGAGGGQAGGVVAGGVASASSLAGNRGLFSYAREWAVLHGGGDDISDDLGDGQGAAGFGSGFGPGPASRPDSGAGASLHLTTASANASTAPTAWTPPDAIDVAELQQFLRDPLRTFFNQRLKVFFDDDTPEAVDDEPFALDPLQRYALSDSLLQAGMAATTHDEAEDALARRATQLRRSGVLPMAGFGEKQQAGLLVPLPDLLARYRQARSAWPVEVASPWPIDFHHGKVRVEGWLGGLRQADGDSGRHAVLTAVPNGLLASARALKWHRLTRLWVTHLAGNASGLDLTSIVVASDVTLTFEPVPPVYAAQVLNELVDGWLAGMAEPLPVALRSAFVWLANVEAGQATGARTGASHDDAAAASMHAKAYDEARKVYEGGFNTTGEMAQNPYLARHYPSAEALFADGRFAHWAERLYRPLFEAGTAALETAVKAKAPE</sequence>
<evidence type="ECO:0000256" key="4">
    <source>
        <dbReference type="ARBA" id="ARBA00022801"/>
    </source>
</evidence>
<evidence type="ECO:0000256" key="11">
    <source>
        <dbReference type="SAM" id="MobiDB-lite"/>
    </source>
</evidence>
<dbReference type="Gene3D" id="3.40.50.300">
    <property type="entry name" value="P-loop containing nucleotide triphosphate hydrolases"/>
    <property type="match status" value="2"/>
</dbReference>
<dbReference type="InterPro" id="IPR027417">
    <property type="entry name" value="P-loop_NTPase"/>
</dbReference>
<evidence type="ECO:0000256" key="9">
    <source>
        <dbReference type="ARBA" id="ARBA00023204"/>
    </source>
</evidence>
<dbReference type="HAMAP" id="MF_01486">
    <property type="entry name" value="RecC"/>
    <property type="match status" value="1"/>
</dbReference>
<reference evidence="13 14" key="1">
    <citation type="submission" date="2020-07" db="EMBL/GenBank/DDBJ databases">
        <title>Genomic Encyclopedia of Type Strains, Phase IV (KMG-V): Genome sequencing to study the core and pangenomes of soil and plant-associated prokaryotes.</title>
        <authorList>
            <person name="Whitman W."/>
        </authorList>
    </citation>
    <scope>NUCLEOTIDE SEQUENCE [LARGE SCALE GENOMIC DNA]</scope>
    <source>
        <strain evidence="13 14">SAS40</strain>
    </source>
</reference>
<dbReference type="GO" id="GO:0003678">
    <property type="term" value="F:DNA helicase activity"/>
    <property type="evidence" value="ECO:0007669"/>
    <property type="project" value="UniProtKB-UniRule"/>
</dbReference>
<evidence type="ECO:0000256" key="2">
    <source>
        <dbReference type="ARBA" id="ARBA00022741"/>
    </source>
</evidence>
<proteinExistence type="inferred from homology"/>
<evidence type="ECO:0000313" key="14">
    <source>
        <dbReference type="Proteomes" id="UP000542125"/>
    </source>
</evidence>
<keyword evidence="9 10" id="KW-0234">DNA repair</keyword>
<dbReference type="PANTHER" id="PTHR30591:SF1">
    <property type="entry name" value="RECBCD ENZYME SUBUNIT RECC"/>
    <property type="match status" value="1"/>
</dbReference>
<keyword evidence="2 10" id="KW-0547">Nucleotide-binding</keyword>
<name>A0A7Y9IVL7_9BURK</name>
<evidence type="ECO:0000256" key="8">
    <source>
        <dbReference type="ARBA" id="ARBA00023125"/>
    </source>
</evidence>
<keyword evidence="5 10" id="KW-0347">Helicase</keyword>
<accession>A0A7Y9IVL7</accession>
<keyword evidence="4 10" id="KW-0378">Hydrolase</keyword>
<feature type="domain" description="RecC C-terminal" evidence="12">
    <location>
        <begin position="934"/>
        <end position="1177"/>
    </location>
</feature>
<dbReference type="GO" id="GO:0008854">
    <property type="term" value="F:exodeoxyribonuclease V activity"/>
    <property type="evidence" value="ECO:0007669"/>
    <property type="project" value="InterPro"/>
</dbReference>
<dbReference type="Gene3D" id="3.40.50.10930">
    <property type="match status" value="1"/>
</dbReference>
<comment type="similarity">
    <text evidence="10">Belongs to the RecC family.</text>
</comment>
<dbReference type="NCBIfam" id="TIGR01450">
    <property type="entry name" value="recC"/>
    <property type="match status" value="1"/>
</dbReference>
<keyword evidence="3 10" id="KW-0227">DNA damage</keyword>
<dbReference type="Pfam" id="PF04257">
    <property type="entry name" value="Exonuc_V_gamma"/>
    <property type="match status" value="1"/>
</dbReference>
<dbReference type="InterPro" id="IPR006697">
    <property type="entry name" value="RecC"/>
</dbReference>
<evidence type="ECO:0000256" key="5">
    <source>
        <dbReference type="ARBA" id="ARBA00022806"/>
    </source>
</evidence>
<dbReference type="InterPro" id="IPR041500">
    <property type="entry name" value="RecC_C"/>
</dbReference>
<dbReference type="GO" id="GO:0003677">
    <property type="term" value="F:DNA binding"/>
    <property type="evidence" value="ECO:0007669"/>
    <property type="project" value="UniProtKB-UniRule"/>
</dbReference>
<dbReference type="InterPro" id="IPR011335">
    <property type="entry name" value="Restrct_endonuc-II-like"/>
</dbReference>
<comment type="miscellaneous">
    <text evidence="10">In the RecBCD complex, RecB has a slow 3'-5' helicase, an exonuclease activity and loads RecA onto ssDNA, RecD has a fast 5'-3' helicase activity, while RecC stimulates the ATPase and processivity of the RecB helicase and contributes to recognition of the Chi site.</text>
</comment>
<gene>
    <name evidence="10" type="primary">recC</name>
    <name evidence="13" type="ORF">FHW18_003142</name>
</gene>
<dbReference type="RefSeq" id="WP_179587633.1">
    <property type="nucleotide sequence ID" value="NZ_JACBYR010000001.1"/>
</dbReference>
<evidence type="ECO:0000256" key="3">
    <source>
        <dbReference type="ARBA" id="ARBA00022763"/>
    </source>
</evidence>
<keyword evidence="8 10" id="KW-0238">DNA-binding</keyword>
<protein>
    <recommendedName>
        <fullName evidence="10">RecBCD enzyme subunit RecC</fullName>
    </recommendedName>
    <alternativeName>
        <fullName evidence="10">Exonuclease V subunit RecC</fullName>
        <shortName evidence="10">ExoV subunit RecC</shortName>
    </alternativeName>
    <alternativeName>
        <fullName evidence="10">Helicase/nuclease RecBCD subunit RecC</fullName>
    </alternativeName>
</protein>
<dbReference type="PIRSF" id="PIRSF000980">
    <property type="entry name" value="RecC"/>
    <property type="match status" value="1"/>
</dbReference>
<keyword evidence="14" id="KW-1185">Reference proteome</keyword>
<comment type="subunit">
    <text evidence="10">Heterotrimer of RecB, RecC and RecD. All subunits contribute to DNA-binding.</text>
</comment>
<dbReference type="GO" id="GO:0005524">
    <property type="term" value="F:ATP binding"/>
    <property type="evidence" value="ECO:0007669"/>
    <property type="project" value="UniProtKB-UniRule"/>
</dbReference>
<keyword evidence="6 10" id="KW-0269">Exonuclease</keyword>
<dbReference type="SUPFAM" id="SSF52540">
    <property type="entry name" value="P-loop containing nucleoside triphosphate hydrolases"/>
    <property type="match status" value="2"/>
</dbReference>
<comment type="function">
    <text evidence="10">A helicase/nuclease that prepares dsDNA breaks (DSB) for recombinational DNA repair. Binds to DSBs and unwinds DNA via a highly rapid and processive ATP-dependent bidirectional helicase activity. Unwinds dsDNA until it encounters a Chi (crossover hotspot instigator) sequence from the 3' direction. Cuts ssDNA a few nucleotides 3' to the Chi site. The properties and activities of the enzyme are changed at Chi. The Chi-altered holoenzyme produces a long 3'-ssDNA overhang and facilitates RecA-binding to the ssDNA for homologous DNA recombination and repair. Holoenzyme degrades any linearized DNA that is unable to undergo homologous recombination. In the holoenzyme this subunit recognizes the wild-type Chi sequence, and when added to isolated RecB increases its ATP-dependent helicase processivity.</text>
</comment>
<dbReference type="GO" id="GO:0009338">
    <property type="term" value="C:exodeoxyribonuclease V complex"/>
    <property type="evidence" value="ECO:0007669"/>
    <property type="project" value="InterPro"/>
</dbReference>
<feature type="region of interest" description="Disordered" evidence="11">
    <location>
        <begin position="884"/>
        <end position="913"/>
    </location>
</feature>
<dbReference type="Pfam" id="PF17946">
    <property type="entry name" value="RecC_C"/>
    <property type="match status" value="1"/>
</dbReference>
<dbReference type="SUPFAM" id="SSF52980">
    <property type="entry name" value="Restriction endonuclease-like"/>
    <property type="match status" value="1"/>
</dbReference>
<evidence type="ECO:0000259" key="12">
    <source>
        <dbReference type="Pfam" id="PF17946"/>
    </source>
</evidence>
<evidence type="ECO:0000256" key="7">
    <source>
        <dbReference type="ARBA" id="ARBA00022840"/>
    </source>
</evidence>
<keyword evidence="1 10" id="KW-0540">Nuclease</keyword>
<comment type="caution">
    <text evidence="13">The sequence shown here is derived from an EMBL/GenBank/DDBJ whole genome shotgun (WGS) entry which is preliminary data.</text>
</comment>
<dbReference type="AlphaFoldDB" id="A0A7Y9IVL7"/>
<evidence type="ECO:0000256" key="1">
    <source>
        <dbReference type="ARBA" id="ARBA00022722"/>
    </source>
</evidence>
<dbReference type="GO" id="GO:0000724">
    <property type="term" value="P:double-strand break repair via homologous recombination"/>
    <property type="evidence" value="ECO:0007669"/>
    <property type="project" value="UniProtKB-UniRule"/>
</dbReference>
<dbReference type="EMBL" id="JACBYR010000001">
    <property type="protein sequence ID" value="NYE83871.1"/>
    <property type="molecule type" value="Genomic_DNA"/>
</dbReference>
<dbReference type="InterPro" id="IPR013986">
    <property type="entry name" value="DExx_box_DNA_helicase_dom_sf"/>
</dbReference>
<dbReference type="PANTHER" id="PTHR30591">
    <property type="entry name" value="RECBCD ENZYME SUBUNIT RECC"/>
    <property type="match status" value="1"/>
</dbReference>
<dbReference type="Proteomes" id="UP000542125">
    <property type="component" value="Unassembled WGS sequence"/>
</dbReference>
<organism evidence="13 14">
    <name type="scientific">Pigmentiphaga litoralis</name>
    <dbReference type="NCBI Taxonomy" id="516702"/>
    <lineage>
        <taxon>Bacteria</taxon>
        <taxon>Pseudomonadati</taxon>
        <taxon>Pseudomonadota</taxon>
        <taxon>Betaproteobacteria</taxon>
        <taxon>Burkholderiales</taxon>
        <taxon>Alcaligenaceae</taxon>
        <taxon>Pigmentiphaga</taxon>
    </lineage>
</organism>
<keyword evidence="7 10" id="KW-0067">ATP-binding</keyword>
<evidence type="ECO:0000256" key="6">
    <source>
        <dbReference type="ARBA" id="ARBA00022839"/>
    </source>
</evidence>
<evidence type="ECO:0000256" key="10">
    <source>
        <dbReference type="HAMAP-Rule" id="MF_01486"/>
    </source>
</evidence>
<feature type="compositionally biased region" description="Gly residues" evidence="11">
    <location>
        <begin position="887"/>
        <end position="900"/>
    </location>
</feature>
<feature type="compositionally biased region" description="Low complexity" evidence="11">
    <location>
        <begin position="901"/>
        <end position="913"/>
    </location>
</feature>
<dbReference type="Gene3D" id="1.10.10.990">
    <property type="match status" value="1"/>
</dbReference>
<evidence type="ECO:0000313" key="13">
    <source>
        <dbReference type="EMBL" id="NYE83871.1"/>
    </source>
</evidence>
<dbReference type="Gene3D" id="1.10.10.160">
    <property type="match status" value="1"/>
</dbReference>